<keyword evidence="8 10" id="KW-0131">Cell cycle</keyword>
<feature type="binding site" evidence="10">
    <location>
        <position position="126"/>
    </location>
    <ligand>
        <name>UDP-N-acetyl-alpha-D-glucosamine</name>
        <dbReference type="ChEBI" id="CHEBI:57705"/>
    </ligand>
</feature>
<dbReference type="HAMAP" id="MF_00033">
    <property type="entry name" value="MurG"/>
    <property type="match status" value="1"/>
</dbReference>
<dbReference type="EMBL" id="CP110820">
    <property type="protein sequence ID" value="WPX96479.1"/>
    <property type="molecule type" value="Genomic_DNA"/>
</dbReference>
<comment type="subcellular location">
    <subcellularLocation>
        <location evidence="10">Cell membrane</location>
        <topology evidence="10">Peripheral membrane protein</topology>
        <orientation evidence="10">Cytoplasmic side</orientation>
    </subcellularLocation>
</comment>
<dbReference type="Proteomes" id="UP001327219">
    <property type="component" value="Chromosome"/>
</dbReference>
<dbReference type="Pfam" id="PF03033">
    <property type="entry name" value="Glyco_transf_28"/>
    <property type="match status" value="1"/>
</dbReference>
<keyword evidence="11" id="KW-1133">Transmembrane helix</keyword>
<dbReference type="InterPro" id="IPR004276">
    <property type="entry name" value="GlycoTrans_28_N"/>
</dbReference>
<keyword evidence="4 10" id="KW-0808">Transferase</keyword>
<keyword evidence="5 10" id="KW-0133">Cell shape</keyword>
<dbReference type="Pfam" id="PF04101">
    <property type="entry name" value="Glyco_tran_28_C"/>
    <property type="match status" value="1"/>
</dbReference>
<evidence type="ECO:0000313" key="14">
    <source>
        <dbReference type="EMBL" id="WPX96479.1"/>
    </source>
</evidence>
<feature type="binding site" evidence="10">
    <location>
        <position position="297"/>
    </location>
    <ligand>
        <name>UDP-N-acetyl-alpha-D-glucosamine</name>
        <dbReference type="ChEBI" id="CHEBI:57705"/>
    </ligand>
</feature>
<evidence type="ECO:0000256" key="3">
    <source>
        <dbReference type="ARBA" id="ARBA00022676"/>
    </source>
</evidence>
<dbReference type="CDD" id="cd03785">
    <property type="entry name" value="GT28_MurG"/>
    <property type="match status" value="1"/>
</dbReference>
<evidence type="ECO:0000256" key="8">
    <source>
        <dbReference type="ARBA" id="ARBA00023306"/>
    </source>
</evidence>
<feature type="binding site" evidence="10">
    <location>
        <position position="196"/>
    </location>
    <ligand>
        <name>UDP-N-acetyl-alpha-D-glucosamine</name>
        <dbReference type="ChEBI" id="CHEBI:57705"/>
    </ligand>
</feature>
<evidence type="ECO:0000259" key="13">
    <source>
        <dbReference type="Pfam" id="PF04101"/>
    </source>
</evidence>
<reference evidence="14 15" key="1">
    <citation type="submission" date="2022-11" db="EMBL/GenBank/DDBJ databases">
        <title>Host association and intracellularity evolved multiple times independently in the Rickettsiales.</title>
        <authorList>
            <person name="Castelli M."/>
            <person name="Nardi T."/>
            <person name="Gammuto L."/>
            <person name="Bellinzona G."/>
            <person name="Sabaneyeva E."/>
            <person name="Potekhin A."/>
            <person name="Serra V."/>
            <person name="Petroni G."/>
            <person name="Sassera D."/>
        </authorList>
    </citation>
    <scope>NUCLEOTIDE SEQUENCE [LARGE SCALE GENOMIC DNA]</scope>
    <source>
        <strain evidence="14 15">NDG2</strain>
    </source>
</reference>
<accession>A0ABZ0UND4</accession>
<feature type="binding site" evidence="10">
    <location>
        <begin position="15"/>
        <end position="17"/>
    </location>
    <ligand>
        <name>UDP-N-acetyl-alpha-D-glucosamine</name>
        <dbReference type="ChEBI" id="CHEBI:57705"/>
    </ligand>
</feature>
<dbReference type="InterPro" id="IPR006009">
    <property type="entry name" value="GlcNAc_MurG"/>
</dbReference>
<dbReference type="InterPro" id="IPR007235">
    <property type="entry name" value="Glyco_trans_28_C"/>
</dbReference>
<dbReference type="PANTHER" id="PTHR21015:SF22">
    <property type="entry name" value="GLYCOSYLTRANSFERASE"/>
    <property type="match status" value="1"/>
</dbReference>
<evidence type="ECO:0000256" key="9">
    <source>
        <dbReference type="ARBA" id="ARBA00023316"/>
    </source>
</evidence>
<evidence type="ECO:0000256" key="2">
    <source>
        <dbReference type="ARBA" id="ARBA00022618"/>
    </source>
</evidence>
<keyword evidence="9 10" id="KW-0961">Cell wall biogenesis/degradation</keyword>
<evidence type="ECO:0000313" key="15">
    <source>
        <dbReference type="Proteomes" id="UP001327219"/>
    </source>
</evidence>
<dbReference type="SUPFAM" id="SSF53756">
    <property type="entry name" value="UDP-Glycosyltransferase/glycogen phosphorylase"/>
    <property type="match status" value="1"/>
</dbReference>
<dbReference type="Gene3D" id="3.40.50.2000">
    <property type="entry name" value="Glycogen Phosphorylase B"/>
    <property type="match status" value="2"/>
</dbReference>
<dbReference type="RefSeq" id="WP_323733270.1">
    <property type="nucleotide sequence ID" value="NZ_CP110820.1"/>
</dbReference>
<keyword evidence="15" id="KW-1185">Reference proteome</keyword>
<evidence type="ECO:0000256" key="7">
    <source>
        <dbReference type="ARBA" id="ARBA00023136"/>
    </source>
</evidence>
<evidence type="ECO:0000256" key="10">
    <source>
        <dbReference type="HAMAP-Rule" id="MF_00033"/>
    </source>
</evidence>
<feature type="domain" description="Glycosyltransferase family 28 N-terminal" evidence="12">
    <location>
        <begin position="8"/>
        <end position="144"/>
    </location>
</feature>
<comment type="catalytic activity">
    <reaction evidence="10">
        <text>di-trans,octa-cis-undecaprenyl diphospho-N-acetyl-alpha-D-muramoyl-L-alanyl-D-glutamyl-meso-2,6-diaminopimeloyl-D-alanyl-D-alanine + UDP-N-acetyl-alpha-D-glucosamine = di-trans,octa-cis-undecaprenyl diphospho-[N-acetyl-alpha-D-glucosaminyl-(1-&gt;4)]-N-acetyl-alpha-D-muramoyl-L-alanyl-D-glutamyl-meso-2,6-diaminopimeloyl-D-alanyl-D-alanine + UDP + H(+)</text>
        <dbReference type="Rhea" id="RHEA:31227"/>
        <dbReference type="ChEBI" id="CHEBI:15378"/>
        <dbReference type="ChEBI" id="CHEBI:57705"/>
        <dbReference type="ChEBI" id="CHEBI:58223"/>
        <dbReference type="ChEBI" id="CHEBI:61387"/>
        <dbReference type="ChEBI" id="CHEBI:61388"/>
        <dbReference type="EC" id="2.4.1.227"/>
    </reaction>
</comment>
<keyword evidence="1 10" id="KW-1003">Cell membrane</keyword>
<gene>
    <name evidence="10" type="primary">murG</name>
    <name evidence="14" type="ORF">Bandiella_00595</name>
</gene>
<feature type="domain" description="Glycosyl transferase family 28 C-terminal" evidence="13">
    <location>
        <begin position="190"/>
        <end position="339"/>
    </location>
</feature>
<comment type="pathway">
    <text evidence="10">Cell wall biogenesis; peptidoglycan biosynthesis.</text>
</comment>
<protein>
    <recommendedName>
        <fullName evidence="10">UDP-N-acetylglucosamine--N-acetylmuramyl-(pentapeptide) pyrophosphoryl-undecaprenol N-acetylglucosamine transferase</fullName>
        <ecNumber evidence="10">2.4.1.227</ecNumber>
    </recommendedName>
    <alternativeName>
        <fullName evidence="10">Undecaprenyl-PP-MurNAc-pentapeptide-UDPGlcNAc GlcNAc transferase</fullName>
    </alternativeName>
</protein>
<keyword evidence="3 10" id="KW-0328">Glycosyltransferase</keyword>
<organism evidence="14 15">
    <name type="scientific">Candidatus Bandiella euplotis</name>
    <dbReference type="NCBI Taxonomy" id="1664265"/>
    <lineage>
        <taxon>Bacteria</taxon>
        <taxon>Pseudomonadati</taxon>
        <taxon>Pseudomonadota</taxon>
        <taxon>Alphaproteobacteria</taxon>
        <taxon>Rickettsiales</taxon>
        <taxon>Candidatus Midichloriaceae</taxon>
        <taxon>Candidatus Bandiella</taxon>
    </lineage>
</organism>
<keyword evidence="6 10" id="KW-0573">Peptidoglycan synthesis</keyword>
<comment type="similarity">
    <text evidence="10">Belongs to the glycosyltransferase 28 family. MurG subfamily.</text>
</comment>
<comment type="function">
    <text evidence="10">Cell wall formation. Catalyzes the transfer of a GlcNAc subunit on undecaprenyl-pyrophosphoryl-MurNAc-pentapeptide (lipid intermediate I) to form undecaprenyl-pyrophosphoryl-MurNAc-(pentapeptide)GlcNAc (lipid intermediate II).</text>
</comment>
<evidence type="ECO:0000256" key="6">
    <source>
        <dbReference type="ARBA" id="ARBA00022984"/>
    </source>
</evidence>
<evidence type="ECO:0000259" key="12">
    <source>
        <dbReference type="Pfam" id="PF03033"/>
    </source>
</evidence>
<comment type="caution">
    <text evidence="10">Lacks conserved residue(s) required for the propagation of feature annotation.</text>
</comment>
<evidence type="ECO:0000256" key="5">
    <source>
        <dbReference type="ARBA" id="ARBA00022960"/>
    </source>
</evidence>
<evidence type="ECO:0000256" key="4">
    <source>
        <dbReference type="ARBA" id="ARBA00022679"/>
    </source>
</evidence>
<dbReference type="GO" id="GO:0016740">
    <property type="term" value="F:transferase activity"/>
    <property type="evidence" value="ECO:0007669"/>
    <property type="project" value="UniProtKB-KW"/>
</dbReference>
<name>A0ABZ0UND4_9RICK</name>
<keyword evidence="2 10" id="KW-0132">Cell division</keyword>
<keyword evidence="7 10" id="KW-0472">Membrane</keyword>
<proteinExistence type="inferred from homology"/>
<dbReference type="EC" id="2.4.1.227" evidence="10"/>
<dbReference type="PANTHER" id="PTHR21015">
    <property type="entry name" value="UDP-N-ACETYLGLUCOSAMINE--N-ACETYLMURAMYL-(PENTAPEPTIDE) PYROPHOSPHORYL-UNDECAPRENOL N-ACETYLGLUCOSAMINE TRANSFERASE 1"/>
    <property type="match status" value="1"/>
</dbReference>
<evidence type="ECO:0000256" key="1">
    <source>
        <dbReference type="ARBA" id="ARBA00022475"/>
    </source>
</evidence>
<feature type="binding site" evidence="10">
    <location>
        <position position="169"/>
    </location>
    <ligand>
        <name>UDP-N-acetyl-alpha-D-glucosamine</name>
        <dbReference type="ChEBI" id="CHEBI:57705"/>
    </ligand>
</feature>
<sequence>MSKGKGLIVLAAGGTGGHLFPAEAIAEKLKQNGYDIQLVCDKRVLSLLEGAFLKTKTFIITSIAPRSGIINKLINILLLFFSTVKISITFLLNRPKLIMSFGGYPTLPAALSAVIFRIPLILHEQNSSLGQINKLFLPFAKNLLISFPNTKQISSKYIKKVVLAGLPLRSKIITLINSKKPEKNKKLFKILVIGGSQGARIFSDVIPQAILNLDQSLQKKIQITQQTRNNLIDGTINTYKKTLCGYQVASFFKNIAELYQQHDLLIIRAGASSIAELMSFQKAAIVVPFAKAKDNHQYHNAKFLSDNSKIIFKEENGFSIDWLSNCLKDFLNDQQKIKNIETSYNAKYTSIHINAADMITNFITSTLIQN</sequence>
<keyword evidence="11" id="KW-0812">Transmembrane</keyword>
<feature type="transmembrane region" description="Helical" evidence="11">
    <location>
        <begin position="73"/>
        <end position="92"/>
    </location>
</feature>
<evidence type="ECO:0000256" key="11">
    <source>
        <dbReference type="SAM" id="Phobius"/>
    </source>
</evidence>